<proteinExistence type="predicted"/>
<keyword evidence="2" id="KW-1185">Reference proteome</keyword>
<protein>
    <submittedName>
        <fullName evidence="1">Uncharacterized protein</fullName>
    </submittedName>
</protein>
<dbReference type="AlphaFoldDB" id="A0A183LXT9"/>
<sequence length="73" mass="8257">MCETRKTSQIAAEMRKYNLTVLGIRETHCIQAEQQRSGTGEMLLYSDHAEENVPHIKVVALMLSEEAPSVLIR</sequence>
<evidence type="ECO:0000313" key="2">
    <source>
        <dbReference type="Proteomes" id="UP000277204"/>
    </source>
</evidence>
<name>A0A183LXT9_9TREM</name>
<organism evidence="1 2">
    <name type="scientific">Schistosoma margrebowiei</name>
    <dbReference type="NCBI Taxonomy" id="48269"/>
    <lineage>
        <taxon>Eukaryota</taxon>
        <taxon>Metazoa</taxon>
        <taxon>Spiralia</taxon>
        <taxon>Lophotrochozoa</taxon>
        <taxon>Platyhelminthes</taxon>
        <taxon>Trematoda</taxon>
        <taxon>Digenea</taxon>
        <taxon>Strigeidida</taxon>
        <taxon>Schistosomatoidea</taxon>
        <taxon>Schistosomatidae</taxon>
        <taxon>Schistosoma</taxon>
    </lineage>
</organism>
<reference evidence="1 2" key="1">
    <citation type="submission" date="2018-11" db="EMBL/GenBank/DDBJ databases">
        <authorList>
            <consortium name="Pathogen Informatics"/>
        </authorList>
    </citation>
    <scope>NUCLEOTIDE SEQUENCE [LARGE SCALE GENOMIC DNA]</scope>
    <source>
        <strain evidence="1 2">Zambia</strain>
    </source>
</reference>
<accession>A0A183LXT9</accession>
<dbReference type="EMBL" id="UZAI01003804">
    <property type="protein sequence ID" value="VDO82397.1"/>
    <property type="molecule type" value="Genomic_DNA"/>
</dbReference>
<gene>
    <name evidence="1" type="ORF">SMRZ_LOCUS8614</name>
</gene>
<evidence type="ECO:0000313" key="1">
    <source>
        <dbReference type="EMBL" id="VDO82397.1"/>
    </source>
</evidence>
<dbReference type="Proteomes" id="UP000277204">
    <property type="component" value="Unassembled WGS sequence"/>
</dbReference>